<keyword evidence="4" id="KW-1185">Reference proteome</keyword>
<dbReference type="PATRIC" id="fig|1126833.4.peg.4415"/>
<proteinExistence type="predicted"/>
<organism evidence="3 4">
    <name type="scientific">Paenibacillus beijingensis</name>
    <dbReference type="NCBI Taxonomy" id="1126833"/>
    <lineage>
        <taxon>Bacteria</taxon>
        <taxon>Bacillati</taxon>
        <taxon>Bacillota</taxon>
        <taxon>Bacilli</taxon>
        <taxon>Bacillales</taxon>
        <taxon>Paenibacillaceae</taxon>
        <taxon>Paenibacillus</taxon>
    </lineage>
</organism>
<dbReference type="InterPro" id="IPR003141">
    <property type="entry name" value="Pol/His_phosphatase_N"/>
</dbReference>
<dbReference type="STRING" id="1126833.VN24_20070"/>
<evidence type="ECO:0000259" key="2">
    <source>
        <dbReference type="SMART" id="SM00481"/>
    </source>
</evidence>
<dbReference type="SMART" id="SM00481">
    <property type="entry name" value="POLIIIAc"/>
    <property type="match status" value="1"/>
</dbReference>
<evidence type="ECO:0000313" key="3">
    <source>
        <dbReference type="EMBL" id="AJY76447.1"/>
    </source>
</evidence>
<dbReference type="InterPro" id="IPR004013">
    <property type="entry name" value="PHP_dom"/>
</dbReference>
<feature type="compositionally biased region" description="Gly residues" evidence="1">
    <location>
        <begin position="132"/>
        <end position="144"/>
    </location>
</feature>
<reference evidence="4" key="2">
    <citation type="submission" date="2015-03" db="EMBL/GenBank/DDBJ databases">
        <title>Genome sequence of Paenibacillus beijingensis strain DSM 24997T.</title>
        <authorList>
            <person name="Kwak Y."/>
            <person name="Shin J.-H."/>
        </authorList>
    </citation>
    <scope>NUCLEOTIDE SEQUENCE [LARGE SCALE GENOMIC DNA]</scope>
    <source>
        <strain evidence="4">DSM 24997</strain>
    </source>
</reference>
<dbReference type="GO" id="GO:0035312">
    <property type="term" value="F:5'-3' DNA exonuclease activity"/>
    <property type="evidence" value="ECO:0007669"/>
    <property type="project" value="TreeGrafter"/>
</dbReference>
<dbReference type="HOGENOM" id="CLU_067347_1_0_9"/>
<protein>
    <submittedName>
        <fullName evidence="3">Metal-dependent phosphoesterase</fullName>
    </submittedName>
</protein>
<feature type="compositionally biased region" description="Low complexity" evidence="1">
    <location>
        <begin position="145"/>
        <end position="160"/>
    </location>
</feature>
<gene>
    <name evidence="3" type="ORF">VN24_20070</name>
</gene>
<evidence type="ECO:0000313" key="4">
    <source>
        <dbReference type="Proteomes" id="UP000032633"/>
    </source>
</evidence>
<dbReference type="Pfam" id="PF02811">
    <property type="entry name" value="PHP"/>
    <property type="match status" value="1"/>
</dbReference>
<dbReference type="Gene3D" id="3.20.20.140">
    <property type="entry name" value="Metal-dependent hydrolases"/>
    <property type="match status" value="1"/>
</dbReference>
<feature type="region of interest" description="Disordered" evidence="1">
    <location>
        <begin position="130"/>
        <end position="162"/>
    </location>
</feature>
<dbReference type="CDD" id="cd07438">
    <property type="entry name" value="PHP_HisPPase_AMP"/>
    <property type="match status" value="1"/>
</dbReference>
<dbReference type="RefSeq" id="WP_045671874.1">
    <property type="nucleotide sequence ID" value="NZ_CP011058.1"/>
</dbReference>
<dbReference type="InterPro" id="IPR016195">
    <property type="entry name" value="Pol/histidinol_Pase-like"/>
</dbReference>
<dbReference type="SUPFAM" id="SSF89550">
    <property type="entry name" value="PHP domain-like"/>
    <property type="match status" value="1"/>
</dbReference>
<dbReference type="InterPro" id="IPR052018">
    <property type="entry name" value="PHP_domain"/>
</dbReference>
<dbReference type="EMBL" id="CP011058">
    <property type="protein sequence ID" value="AJY76447.1"/>
    <property type="molecule type" value="Genomic_DNA"/>
</dbReference>
<dbReference type="OrthoDB" id="9804333at2"/>
<reference evidence="3 4" key="1">
    <citation type="journal article" date="2015" name="J. Biotechnol.">
        <title>Complete genome sequence of Paenibacillus beijingensis 7188(T) (=DSM 24997(T)), a novel rhizobacterium from jujube garden soil.</title>
        <authorList>
            <person name="Kwak Y."/>
            <person name="Shin J.H."/>
        </authorList>
    </citation>
    <scope>NUCLEOTIDE SEQUENCE [LARGE SCALE GENOMIC DNA]</scope>
    <source>
        <strain evidence="3 4">DSM 24997</strain>
    </source>
</reference>
<evidence type="ECO:0000256" key="1">
    <source>
        <dbReference type="SAM" id="MobiDB-lite"/>
    </source>
</evidence>
<sequence>MAIKRADLHTHTTASDGTEAPAVNVRLAREAGLAAVAITDHDTTFGVAEAIAEGERLNVAVVPGAELSTVADGTDIHILAYYTHPGDSLWLERLHGLRSVRGSRNRLIVERLNSLGIAITMEEVEARAGVRKVGGGRPQNGGGLSSHPSGSSEPPAASGEKTVGRPHIAEVLIAKGVVSTMQEAFDRYLASGAAAYVNPPRVHPLQALEWIREAGGVSVIAHPGLYGKDDLVEQLIAAGAMGIEVYHSDHTEADIARYGRLADRYGLIRTGGSDFHGFREGKPFHGPLGGVTVDAAVVTQLRSAAKR</sequence>
<dbReference type="AlphaFoldDB" id="A0A0D5NN60"/>
<accession>A0A0D5NN60</accession>
<dbReference type="KEGG" id="pbj:VN24_20070"/>
<dbReference type="Gene3D" id="1.10.150.650">
    <property type="match status" value="1"/>
</dbReference>
<name>A0A0D5NN60_9BACL</name>
<dbReference type="Proteomes" id="UP000032633">
    <property type="component" value="Chromosome"/>
</dbReference>
<dbReference type="PANTHER" id="PTHR42924">
    <property type="entry name" value="EXONUCLEASE"/>
    <property type="match status" value="1"/>
</dbReference>
<dbReference type="PANTHER" id="PTHR42924:SF3">
    <property type="entry name" value="POLYMERASE_HISTIDINOL PHOSPHATASE N-TERMINAL DOMAIN-CONTAINING PROTEIN"/>
    <property type="match status" value="1"/>
</dbReference>
<dbReference type="GO" id="GO:0004534">
    <property type="term" value="F:5'-3' RNA exonuclease activity"/>
    <property type="evidence" value="ECO:0007669"/>
    <property type="project" value="TreeGrafter"/>
</dbReference>
<feature type="domain" description="Polymerase/histidinol phosphatase N-terminal" evidence="2">
    <location>
        <begin position="6"/>
        <end position="71"/>
    </location>
</feature>